<evidence type="ECO:0000313" key="9">
    <source>
        <dbReference type="EMBL" id="ALE16096.1"/>
    </source>
</evidence>
<dbReference type="GO" id="GO:0046872">
    <property type="term" value="F:metal ion binding"/>
    <property type="evidence" value="ECO:0007669"/>
    <property type="project" value="UniProtKB-KW"/>
</dbReference>
<feature type="compositionally biased region" description="Pro residues" evidence="7">
    <location>
        <begin position="92"/>
        <end position="105"/>
    </location>
</feature>
<dbReference type="PATRIC" id="fig|361183.4.peg.775"/>
<accession>A0A0M3TA39</accession>
<dbReference type="InterPro" id="IPR019591">
    <property type="entry name" value="Mrp/NBP35_ATP-bd"/>
</dbReference>
<dbReference type="FunFam" id="3.40.50.300:FF:001278">
    <property type="entry name" value="Iron-sulfur cluster carrier protein"/>
    <property type="match status" value="1"/>
</dbReference>
<dbReference type="Proteomes" id="UP000057938">
    <property type="component" value="Chromosome"/>
</dbReference>
<keyword evidence="2 6" id="KW-0547">Nucleotide-binding</keyword>
<comment type="subunit">
    <text evidence="6">Homodimer.</text>
</comment>
<dbReference type="InterPro" id="IPR033756">
    <property type="entry name" value="YlxH/NBP35"/>
</dbReference>
<dbReference type="KEGG" id="aep:AMC99_00793"/>
<organism evidence="9 10">
    <name type="scientific">Altererythrobacter epoxidivorans</name>
    <dbReference type="NCBI Taxonomy" id="361183"/>
    <lineage>
        <taxon>Bacteria</taxon>
        <taxon>Pseudomonadati</taxon>
        <taxon>Pseudomonadota</taxon>
        <taxon>Alphaproteobacteria</taxon>
        <taxon>Sphingomonadales</taxon>
        <taxon>Erythrobacteraceae</taxon>
        <taxon>Altererythrobacter</taxon>
    </lineage>
</organism>
<feature type="region of interest" description="Disordered" evidence="7">
    <location>
        <begin position="84"/>
        <end position="105"/>
    </location>
</feature>
<evidence type="ECO:0000259" key="8">
    <source>
        <dbReference type="Pfam" id="PF01883"/>
    </source>
</evidence>
<keyword evidence="3 6" id="KW-0067">ATP-binding</keyword>
<dbReference type="PANTHER" id="PTHR42961">
    <property type="entry name" value="IRON-SULFUR PROTEIN NUBPL"/>
    <property type="match status" value="1"/>
</dbReference>
<dbReference type="CDD" id="cd02037">
    <property type="entry name" value="Mrp_NBP35"/>
    <property type="match status" value="1"/>
</dbReference>
<evidence type="ECO:0000256" key="7">
    <source>
        <dbReference type="SAM" id="MobiDB-lite"/>
    </source>
</evidence>
<dbReference type="GO" id="GO:0051539">
    <property type="term" value="F:4 iron, 4 sulfur cluster binding"/>
    <property type="evidence" value="ECO:0007669"/>
    <property type="project" value="TreeGrafter"/>
</dbReference>
<sequence>MLRPLTEKRVRDALSTVLHPLTGGDIVASGAVEHIGIKDGNVTLILKTDPQAREVMEKAAKGCETAVSALSGVKSVRTVLTAHRPTGEADNRPPPAMGMKPPAPPPPERLEGVRTIIAVASGKGGVGKSTTAVNLACALKQRGLNVGVLDADIYGPSIPKMLGAGEKPGFTKNDRIEPAVRHGIRAISMGHLVPEDRATIWRGPMVIGAVQQLLKGVAWDIDGDLDVLVVDLPPGTGDAQLTLVQTVPIDGVVLVSTPQDIALIDARKAYDMFDQVGIPVLGMIENMSQFVCPDCGSKHDIFGHGGAVATAKEKGIEVLGEIPLAPVIMRRAETGTPIVLADPGSEIAARYGEIAGRIAEQIDA</sequence>
<evidence type="ECO:0000256" key="2">
    <source>
        <dbReference type="ARBA" id="ARBA00022741"/>
    </source>
</evidence>
<dbReference type="STRING" id="361183.AMC99_00793"/>
<dbReference type="GO" id="GO:0005524">
    <property type="term" value="F:ATP binding"/>
    <property type="evidence" value="ECO:0007669"/>
    <property type="project" value="UniProtKB-UniRule"/>
</dbReference>
<proteinExistence type="inferred from homology"/>
<dbReference type="InterPro" id="IPR044304">
    <property type="entry name" value="NUBPL-like"/>
</dbReference>
<dbReference type="SUPFAM" id="SSF52540">
    <property type="entry name" value="P-loop containing nucleoside triphosphate hydrolases"/>
    <property type="match status" value="1"/>
</dbReference>
<dbReference type="RefSeq" id="WP_061923007.1">
    <property type="nucleotide sequence ID" value="NZ_CP012669.1"/>
</dbReference>
<gene>
    <name evidence="9" type="ORF">AMC99_00793</name>
</gene>
<evidence type="ECO:0000256" key="3">
    <source>
        <dbReference type="ARBA" id="ARBA00022840"/>
    </source>
</evidence>
<dbReference type="SUPFAM" id="SSF117916">
    <property type="entry name" value="Fe-S cluster assembly (FSCA) domain-like"/>
    <property type="match status" value="1"/>
</dbReference>
<dbReference type="AlphaFoldDB" id="A0A0M3TA39"/>
<comment type="similarity">
    <text evidence="6">Belongs to the Mrp/NBP35 ATP-binding proteins family.</text>
</comment>
<keyword evidence="10" id="KW-1185">Reference proteome</keyword>
<dbReference type="GO" id="GO:0016887">
    <property type="term" value="F:ATP hydrolysis activity"/>
    <property type="evidence" value="ECO:0007669"/>
    <property type="project" value="UniProtKB-UniRule"/>
</dbReference>
<dbReference type="Gene3D" id="3.30.300.130">
    <property type="entry name" value="Fe-S cluster assembly (FSCA)"/>
    <property type="match status" value="1"/>
</dbReference>
<keyword evidence="6" id="KW-0378">Hydrolase</keyword>
<dbReference type="GO" id="GO:0140663">
    <property type="term" value="F:ATP-dependent FeS chaperone activity"/>
    <property type="evidence" value="ECO:0007669"/>
    <property type="project" value="InterPro"/>
</dbReference>
<dbReference type="Pfam" id="PF01883">
    <property type="entry name" value="FeS_assembly_P"/>
    <property type="match status" value="1"/>
</dbReference>
<evidence type="ECO:0000256" key="5">
    <source>
        <dbReference type="ARBA" id="ARBA00023014"/>
    </source>
</evidence>
<dbReference type="OrthoDB" id="9809679at2"/>
<protein>
    <recommendedName>
        <fullName evidence="6">Iron-sulfur cluster carrier protein</fullName>
    </recommendedName>
</protein>
<dbReference type="InterPro" id="IPR002744">
    <property type="entry name" value="MIP18-like"/>
</dbReference>
<evidence type="ECO:0000256" key="4">
    <source>
        <dbReference type="ARBA" id="ARBA00023004"/>
    </source>
</evidence>
<evidence type="ECO:0000256" key="6">
    <source>
        <dbReference type="HAMAP-Rule" id="MF_02040"/>
    </source>
</evidence>
<keyword evidence="1 6" id="KW-0479">Metal-binding</keyword>
<keyword evidence="4 6" id="KW-0408">Iron</keyword>
<evidence type="ECO:0000256" key="1">
    <source>
        <dbReference type="ARBA" id="ARBA00022723"/>
    </source>
</evidence>
<dbReference type="Gene3D" id="3.40.50.300">
    <property type="entry name" value="P-loop containing nucleotide triphosphate hydrolases"/>
    <property type="match status" value="1"/>
</dbReference>
<dbReference type="GO" id="GO:0016226">
    <property type="term" value="P:iron-sulfur cluster assembly"/>
    <property type="evidence" value="ECO:0007669"/>
    <property type="project" value="InterPro"/>
</dbReference>
<dbReference type="Pfam" id="PF10609">
    <property type="entry name" value="ParA"/>
    <property type="match status" value="1"/>
</dbReference>
<dbReference type="EMBL" id="CP012669">
    <property type="protein sequence ID" value="ALE16096.1"/>
    <property type="molecule type" value="Genomic_DNA"/>
</dbReference>
<name>A0A0M3TA39_9SPHN</name>
<reference evidence="9 10" key="1">
    <citation type="submission" date="2015-09" db="EMBL/GenBank/DDBJ databases">
        <title>Complete genome sequence of a benzo[a]pyrene-degrading bacterium Altererythrobacter epoxidivorans CGMCC 1.7731T.</title>
        <authorList>
            <person name="Li Z."/>
            <person name="Cheng H."/>
            <person name="Huo Y."/>
            <person name="Xu X."/>
        </authorList>
    </citation>
    <scope>NUCLEOTIDE SEQUENCE [LARGE SCALE GENOMIC DNA]</scope>
    <source>
        <strain evidence="9 10">CGMCC 1.7731</strain>
    </source>
</reference>
<dbReference type="InterPro" id="IPR027417">
    <property type="entry name" value="P-loop_NTPase"/>
</dbReference>
<dbReference type="PANTHER" id="PTHR42961:SF2">
    <property type="entry name" value="IRON-SULFUR PROTEIN NUBPL"/>
    <property type="match status" value="1"/>
</dbReference>
<dbReference type="HAMAP" id="MF_02040">
    <property type="entry name" value="Mrp_NBP35"/>
    <property type="match status" value="1"/>
</dbReference>
<comment type="function">
    <text evidence="6">Binds and transfers iron-sulfur (Fe-S) clusters to target apoproteins. Can hydrolyze ATP.</text>
</comment>
<dbReference type="InterPro" id="IPR034904">
    <property type="entry name" value="FSCA_dom_sf"/>
</dbReference>
<feature type="domain" description="MIP18 family-like" evidence="8">
    <location>
        <begin position="8"/>
        <end position="76"/>
    </location>
</feature>
<feature type="binding site" evidence="6">
    <location>
        <begin position="122"/>
        <end position="129"/>
    </location>
    <ligand>
        <name>ATP</name>
        <dbReference type="ChEBI" id="CHEBI:30616"/>
    </ligand>
</feature>
<evidence type="ECO:0000313" key="10">
    <source>
        <dbReference type="Proteomes" id="UP000057938"/>
    </source>
</evidence>
<keyword evidence="5 6" id="KW-0411">Iron-sulfur</keyword>